<dbReference type="SUPFAM" id="SSF53649">
    <property type="entry name" value="Alkaline phosphatase-like"/>
    <property type="match status" value="1"/>
</dbReference>
<name>A0A501PN97_9PROT</name>
<feature type="binding site" evidence="9 13">
    <location>
        <position position="446"/>
    </location>
    <ligand>
        <name>Mn(2+)</name>
        <dbReference type="ChEBI" id="CHEBI:29035"/>
        <label>2</label>
    </ligand>
</feature>
<keyword evidence="8 9" id="KW-0413">Isomerase</keyword>
<dbReference type="GO" id="GO:0006007">
    <property type="term" value="P:glucose catabolic process"/>
    <property type="evidence" value="ECO:0007669"/>
    <property type="project" value="InterPro"/>
</dbReference>
<proteinExistence type="inferred from homology"/>
<feature type="domain" description="Metalloenzyme" evidence="14">
    <location>
        <begin position="10"/>
        <end position="510"/>
    </location>
</feature>
<dbReference type="PANTHER" id="PTHR31637">
    <property type="entry name" value="2,3-BISPHOSPHOGLYCERATE-INDEPENDENT PHOSPHOGLYCERATE MUTASE"/>
    <property type="match status" value="1"/>
</dbReference>
<dbReference type="GO" id="GO:0030145">
    <property type="term" value="F:manganese ion binding"/>
    <property type="evidence" value="ECO:0007669"/>
    <property type="project" value="UniProtKB-UniRule"/>
</dbReference>
<protein>
    <recommendedName>
        <fullName evidence="9 10">2,3-bisphosphoglycerate-independent phosphoglycerate mutase</fullName>
        <shortName evidence="9">BPG-independent PGAM</shortName>
        <shortName evidence="9">Phosphoglyceromutase</shortName>
        <shortName evidence="9">iPGM</shortName>
        <ecNumber evidence="9 10">5.4.2.12</ecNumber>
    </recommendedName>
</protein>
<evidence type="ECO:0000256" key="12">
    <source>
        <dbReference type="PIRSR" id="PIRSR001492-2"/>
    </source>
</evidence>
<dbReference type="GO" id="GO:0006096">
    <property type="term" value="P:glycolytic process"/>
    <property type="evidence" value="ECO:0007669"/>
    <property type="project" value="UniProtKB-UniRule"/>
</dbReference>
<evidence type="ECO:0000256" key="6">
    <source>
        <dbReference type="ARBA" id="ARBA00023152"/>
    </source>
</evidence>
<evidence type="ECO:0000256" key="1">
    <source>
        <dbReference type="ARBA" id="ARBA00000370"/>
    </source>
</evidence>
<dbReference type="InterPro" id="IPR017850">
    <property type="entry name" value="Alkaline_phosphatase_core_sf"/>
</dbReference>
<comment type="similarity">
    <text evidence="4 9">Belongs to the BPG-independent phosphoglycerate mutase family.</text>
</comment>
<feature type="active site" description="Phosphoserine intermediate" evidence="9 11">
    <location>
        <position position="68"/>
    </location>
</feature>
<dbReference type="Pfam" id="PF06415">
    <property type="entry name" value="iPGM_N"/>
    <property type="match status" value="1"/>
</dbReference>
<dbReference type="NCBIfam" id="TIGR01307">
    <property type="entry name" value="pgm_bpd_ind"/>
    <property type="match status" value="1"/>
</dbReference>
<evidence type="ECO:0000256" key="4">
    <source>
        <dbReference type="ARBA" id="ARBA00008819"/>
    </source>
</evidence>
<dbReference type="Pfam" id="PF01676">
    <property type="entry name" value="Metalloenzyme"/>
    <property type="match status" value="1"/>
</dbReference>
<feature type="binding site" evidence="9 13">
    <location>
        <position position="445"/>
    </location>
    <ligand>
        <name>Mn(2+)</name>
        <dbReference type="ChEBI" id="CHEBI:29035"/>
        <label>2</label>
    </ligand>
</feature>
<evidence type="ECO:0000256" key="7">
    <source>
        <dbReference type="ARBA" id="ARBA00023211"/>
    </source>
</evidence>
<evidence type="ECO:0000256" key="13">
    <source>
        <dbReference type="PIRSR" id="PIRSR001492-3"/>
    </source>
</evidence>
<feature type="binding site" evidence="9 13">
    <location>
        <position position="464"/>
    </location>
    <ligand>
        <name>Mn(2+)</name>
        <dbReference type="ChEBI" id="CHEBI:29035"/>
        <label>1</label>
    </ligand>
</feature>
<feature type="binding site" evidence="9 13">
    <location>
        <position position="68"/>
    </location>
    <ligand>
        <name>Mn(2+)</name>
        <dbReference type="ChEBI" id="CHEBI:29035"/>
        <label>2</label>
    </ligand>
</feature>
<evidence type="ECO:0000256" key="8">
    <source>
        <dbReference type="ARBA" id="ARBA00023235"/>
    </source>
</evidence>
<dbReference type="CDD" id="cd16010">
    <property type="entry name" value="iPGM"/>
    <property type="match status" value="1"/>
</dbReference>
<evidence type="ECO:0000256" key="9">
    <source>
        <dbReference type="HAMAP-Rule" id="MF_01038"/>
    </source>
</evidence>
<organism evidence="16 17">
    <name type="scientific">Emcibacter nanhaiensis</name>
    <dbReference type="NCBI Taxonomy" id="1505037"/>
    <lineage>
        <taxon>Bacteria</taxon>
        <taxon>Pseudomonadati</taxon>
        <taxon>Pseudomonadota</taxon>
        <taxon>Alphaproteobacteria</taxon>
        <taxon>Emcibacterales</taxon>
        <taxon>Emcibacteraceae</taxon>
        <taxon>Emcibacter</taxon>
    </lineage>
</organism>
<comment type="pathway">
    <text evidence="3 9">Carbohydrate degradation; glycolysis; pyruvate from D-glyceraldehyde 3-phosphate: step 3/5.</text>
</comment>
<keyword evidence="6 9" id="KW-0324">Glycolysis</keyword>
<feature type="binding site" evidence="9 12">
    <location>
        <position position="196"/>
    </location>
    <ligand>
        <name>substrate</name>
    </ligand>
</feature>
<feature type="binding site" evidence="9 12">
    <location>
        <begin position="261"/>
        <end position="264"/>
    </location>
    <ligand>
        <name>substrate</name>
    </ligand>
</feature>
<comment type="subunit">
    <text evidence="9">Monomer.</text>
</comment>
<comment type="cofactor">
    <cofactor evidence="9">
        <name>Mn(2+)</name>
        <dbReference type="ChEBI" id="CHEBI:29035"/>
    </cofactor>
    <text evidence="9">Binds 2 manganese ions per subunit.</text>
</comment>
<feature type="binding site" evidence="9 13">
    <location>
        <position position="408"/>
    </location>
    <ligand>
        <name>Mn(2+)</name>
        <dbReference type="ChEBI" id="CHEBI:29035"/>
        <label>1</label>
    </ligand>
</feature>
<evidence type="ECO:0000256" key="10">
    <source>
        <dbReference type="NCBIfam" id="TIGR01307"/>
    </source>
</evidence>
<keyword evidence="17" id="KW-1185">Reference proteome</keyword>
<dbReference type="Proteomes" id="UP000319148">
    <property type="component" value="Unassembled WGS sequence"/>
</dbReference>
<reference evidence="17" key="1">
    <citation type="submission" date="2019-06" db="EMBL/GenBank/DDBJ databases">
        <title>The complete genome of Emcibacter congregatus ZYLT.</title>
        <authorList>
            <person name="Zhao Z."/>
        </authorList>
    </citation>
    <scope>NUCLEOTIDE SEQUENCE [LARGE SCALE GENOMIC DNA]</scope>
    <source>
        <strain evidence="17">MCCC 1A06723</strain>
    </source>
</reference>
<feature type="binding site" evidence="9 12">
    <location>
        <position position="129"/>
    </location>
    <ligand>
        <name>substrate</name>
    </ligand>
</feature>
<feature type="binding site" evidence="9 13">
    <location>
        <position position="404"/>
    </location>
    <ligand>
        <name>Mn(2+)</name>
        <dbReference type="ChEBI" id="CHEBI:29035"/>
        <label>1</label>
    </ligand>
</feature>
<dbReference type="HAMAP" id="MF_01038">
    <property type="entry name" value="GpmI"/>
    <property type="match status" value="1"/>
</dbReference>
<feature type="binding site" evidence="9 12">
    <location>
        <position position="337"/>
    </location>
    <ligand>
        <name>substrate</name>
    </ligand>
</feature>
<evidence type="ECO:0000256" key="3">
    <source>
        <dbReference type="ARBA" id="ARBA00004798"/>
    </source>
</evidence>
<dbReference type="GO" id="GO:0005829">
    <property type="term" value="C:cytosol"/>
    <property type="evidence" value="ECO:0007669"/>
    <property type="project" value="TreeGrafter"/>
</dbReference>
<comment type="catalytic activity">
    <reaction evidence="1 9">
        <text>(2R)-2-phosphoglycerate = (2R)-3-phosphoglycerate</text>
        <dbReference type="Rhea" id="RHEA:15901"/>
        <dbReference type="ChEBI" id="CHEBI:58272"/>
        <dbReference type="ChEBI" id="CHEBI:58289"/>
        <dbReference type="EC" id="5.4.2.12"/>
    </reaction>
</comment>
<dbReference type="EMBL" id="VFIY01000005">
    <property type="protein sequence ID" value="TPD61638.1"/>
    <property type="molecule type" value="Genomic_DNA"/>
</dbReference>
<dbReference type="GO" id="GO:0004619">
    <property type="term" value="F:phosphoglycerate mutase activity"/>
    <property type="evidence" value="ECO:0007669"/>
    <property type="project" value="UniProtKB-UniRule"/>
</dbReference>
<accession>A0A501PN97</accession>
<comment type="caution">
    <text evidence="16">The sequence shown here is derived from an EMBL/GenBank/DDBJ whole genome shotgun (WGS) entry which is preliminary data.</text>
</comment>
<dbReference type="Gene3D" id="3.40.720.10">
    <property type="entry name" value="Alkaline Phosphatase, subunit A"/>
    <property type="match status" value="1"/>
</dbReference>
<dbReference type="EC" id="5.4.2.12" evidence="9 10"/>
<evidence type="ECO:0000256" key="5">
    <source>
        <dbReference type="ARBA" id="ARBA00022723"/>
    </source>
</evidence>
<evidence type="ECO:0000256" key="2">
    <source>
        <dbReference type="ARBA" id="ARBA00002315"/>
    </source>
</evidence>
<feature type="binding site" evidence="9 12">
    <location>
        <position position="190"/>
    </location>
    <ligand>
        <name>substrate</name>
    </ligand>
</feature>
<dbReference type="OrthoDB" id="9800863at2"/>
<dbReference type="InterPro" id="IPR036646">
    <property type="entry name" value="PGAM_B_sf"/>
</dbReference>
<dbReference type="AlphaFoldDB" id="A0A501PN97"/>
<dbReference type="InterPro" id="IPR011258">
    <property type="entry name" value="BPG-indep_PGM_N"/>
</dbReference>
<evidence type="ECO:0000313" key="16">
    <source>
        <dbReference type="EMBL" id="TPD61638.1"/>
    </source>
</evidence>
<keyword evidence="5 9" id="KW-0479">Metal-binding</keyword>
<dbReference type="Gene3D" id="3.40.1450.10">
    <property type="entry name" value="BPG-independent phosphoglycerate mutase, domain B"/>
    <property type="match status" value="1"/>
</dbReference>
<feature type="binding site" evidence="9 13">
    <location>
        <position position="18"/>
    </location>
    <ligand>
        <name>Mn(2+)</name>
        <dbReference type="ChEBI" id="CHEBI:29035"/>
        <label>2</label>
    </ligand>
</feature>
<evidence type="ECO:0000313" key="17">
    <source>
        <dbReference type="Proteomes" id="UP000319148"/>
    </source>
</evidence>
<dbReference type="InterPro" id="IPR005995">
    <property type="entry name" value="Pgm_bpd_ind"/>
</dbReference>
<keyword evidence="7 9" id="KW-0464">Manganese</keyword>
<evidence type="ECO:0000259" key="15">
    <source>
        <dbReference type="Pfam" id="PF06415"/>
    </source>
</evidence>
<evidence type="ECO:0000259" key="14">
    <source>
        <dbReference type="Pfam" id="PF01676"/>
    </source>
</evidence>
<feature type="domain" description="BPG-independent PGAM N-terminal" evidence="15">
    <location>
        <begin position="88"/>
        <end position="298"/>
    </location>
</feature>
<evidence type="ECO:0000256" key="11">
    <source>
        <dbReference type="PIRSR" id="PIRSR001492-1"/>
    </source>
</evidence>
<gene>
    <name evidence="9" type="primary">gpmI</name>
    <name evidence="16" type="ORF">FIV46_05360</name>
</gene>
<dbReference type="PIRSF" id="PIRSF001492">
    <property type="entry name" value="IPGAM"/>
    <property type="match status" value="1"/>
</dbReference>
<dbReference type="RefSeq" id="WP_139939160.1">
    <property type="nucleotide sequence ID" value="NZ_JBHSYP010000003.1"/>
</dbReference>
<dbReference type="PANTHER" id="PTHR31637:SF0">
    <property type="entry name" value="2,3-BISPHOSPHOGLYCERATE-INDEPENDENT PHOSPHOGLYCERATE MUTASE"/>
    <property type="match status" value="1"/>
</dbReference>
<dbReference type="InterPro" id="IPR006124">
    <property type="entry name" value="Metalloenzyme"/>
</dbReference>
<sequence length="543" mass="58350">MTSKALHATKPVVLCILDGWGYRDDSENNAIALAPTPNYDRFLEECPRGFLETSGLAVGLPEGQMGNSEVGHMNLGGGRVVMQDLPRIDSCIAEGKLGEVDNLRKLIAALKDSGGTCHLMGLLSPGGVHSHQDHMVALAKECAKAGVPVAIHAFLDGRDVPPKSALGFIEKFEKDIAGLDNVAIATVSGRYYAMDRDKRWDRVKLAYDAMAEAKGEKYDSARTVIGASYNDDKTDEFVLPAVVGDYAGMKDGDGLLMANFRADRAREILTCFVDPHFDGFTRDRLITFAAQTGMVEYSAALNEYMTALFPAEEILDTLGEIVSRSGKTQLRIAETEKYAHVTFFFNGGSEEVYAGEDRILIPSPDVATYDLQPEMSAPEVTDNLVEAITSKKYDLIVVNFANPDMVGHTGVMEAALKAVETIDTSLGRLRDALELAGGTMLVTADHGNIELMKDPVTDQPHTAHTTNLVPFLLVNAPAAAADLPQGEALALENGKLADVAPTVLDLMGLDQPAAMTGHSLLKVVAAGERQGNGLQQQENRATA</sequence>
<dbReference type="SUPFAM" id="SSF64158">
    <property type="entry name" value="2,3-Bisphosphoglycerate-independent phosphoglycerate mutase, substrate-binding domain"/>
    <property type="match status" value="1"/>
</dbReference>
<feature type="binding site" evidence="9 12">
    <location>
        <begin position="158"/>
        <end position="159"/>
    </location>
    <ligand>
        <name>substrate</name>
    </ligand>
</feature>
<comment type="function">
    <text evidence="2 9">Catalyzes the interconversion of 2-phosphoglycerate and 3-phosphoglycerate.</text>
</comment>
<dbReference type="FunFam" id="3.40.1450.10:FF:000002">
    <property type="entry name" value="2,3-bisphosphoglycerate-independent phosphoglycerate mutase"/>
    <property type="match status" value="1"/>
</dbReference>
<dbReference type="UniPathway" id="UPA00109">
    <property type="reaction ID" value="UER00186"/>
</dbReference>